<feature type="region of interest" description="Disordered" evidence="1">
    <location>
        <begin position="32"/>
        <end position="77"/>
    </location>
</feature>
<dbReference type="OrthoDB" id="3204463at2759"/>
<dbReference type="EMBL" id="CACVBS010000048">
    <property type="protein sequence ID" value="CAA7265366.1"/>
    <property type="molecule type" value="Genomic_DNA"/>
</dbReference>
<gene>
    <name evidence="2" type="ORF">AAE3_LOCUS7609</name>
</gene>
<organism evidence="2 3">
    <name type="scientific">Cyclocybe aegerita</name>
    <name type="common">Black poplar mushroom</name>
    <name type="synonym">Agrocybe aegerita</name>
    <dbReference type="NCBI Taxonomy" id="1973307"/>
    <lineage>
        <taxon>Eukaryota</taxon>
        <taxon>Fungi</taxon>
        <taxon>Dikarya</taxon>
        <taxon>Basidiomycota</taxon>
        <taxon>Agaricomycotina</taxon>
        <taxon>Agaricomycetes</taxon>
        <taxon>Agaricomycetidae</taxon>
        <taxon>Agaricales</taxon>
        <taxon>Agaricineae</taxon>
        <taxon>Bolbitiaceae</taxon>
        <taxon>Cyclocybe</taxon>
    </lineage>
</organism>
<dbReference type="Proteomes" id="UP000467700">
    <property type="component" value="Unassembled WGS sequence"/>
</dbReference>
<keyword evidence="3" id="KW-1185">Reference proteome</keyword>
<sequence>MPLLASPFPPNAPIPMPLGSLRSPIHLADSCAASAPPPTCVLSSRRRPKTGSSTLRGRRRLSQRDPYPPPQPHAFDSLPWISTLEAAPDLLNPRSWAHPPAQVSDPIKSHLLSIRITSTHSRHLPPIVPICINTSIPLYPISRTIPEPHASSLL</sequence>
<name>A0A8S0WTN9_CYCAE</name>
<comment type="caution">
    <text evidence="2">The sequence shown here is derived from an EMBL/GenBank/DDBJ whole genome shotgun (WGS) entry which is preliminary data.</text>
</comment>
<reference evidence="2 3" key="1">
    <citation type="submission" date="2020-01" db="EMBL/GenBank/DDBJ databases">
        <authorList>
            <person name="Gupta K D."/>
        </authorList>
    </citation>
    <scope>NUCLEOTIDE SEQUENCE [LARGE SCALE GENOMIC DNA]</scope>
</reference>
<evidence type="ECO:0000313" key="3">
    <source>
        <dbReference type="Proteomes" id="UP000467700"/>
    </source>
</evidence>
<protein>
    <submittedName>
        <fullName evidence="2">Uncharacterized protein</fullName>
    </submittedName>
</protein>
<accession>A0A8S0WTN9</accession>
<evidence type="ECO:0000256" key="1">
    <source>
        <dbReference type="SAM" id="MobiDB-lite"/>
    </source>
</evidence>
<proteinExistence type="predicted"/>
<evidence type="ECO:0000313" key="2">
    <source>
        <dbReference type="EMBL" id="CAA7265366.1"/>
    </source>
</evidence>
<dbReference type="AlphaFoldDB" id="A0A8S0WTN9"/>